<evidence type="ECO:0000256" key="1">
    <source>
        <dbReference type="SAM" id="MobiDB-lite"/>
    </source>
</evidence>
<dbReference type="InterPro" id="IPR046096">
    <property type="entry name" value="DUF6114"/>
</dbReference>
<protein>
    <submittedName>
        <fullName evidence="3">Uncharacterized protein</fullName>
    </submittedName>
</protein>
<feature type="compositionally biased region" description="Basic and acidic residues" evidence="1">
    <location>
        <begin position="194"/>
        <end position="241"/>
    </location>
</feature>
<name>A0A1H1RIL0_BRESA</name>
<feature type="transmembrane region" description="Helical" evidence="2">
    <location>
        <begin position="149"/>
        <end position="165"/>
    </location>
</feature>
<feature type="region of interest" description="Disordered" evidence="1">
    <location>
        <begin position="1"/>
        <end position="77"/>
    </location>
</feature>
<accession>A0A1H1RIL0</accession>
<dbReference type="EMBL" id="LT629739">
    <property type="protein sequence ID" value="SDS35376.1"/>
    <property type="molecule type" value="Genomic_DNA"/>
</dbReference>
<dbReference type="RefSeq" id="WP_197679691.1">
    <property type="nucleotide sequence ID" value="NZ_LT629739.1"/>
</dbReference>
<dbReference type="SUPFAM" id="SSF82866">
    <property type="entry name" value="Multidrug efflux transporter AcrB transmembrane domain"/>
    <property type="match status" value="1"/>
</dbReference>
<keyword evidence="2" id="KW-1133">Transmembrane helix</keyword>
<reference evidence="3" key="1">
    <citation type="submission" date="2016-10" db="EMBL/GenBank/DDBJ databases">
        <authorList>
            <person name="Varghese N."/>
            <person name="Submissions S."/>
        </authorList>
    </citation>
    <scope>NUCLEOTIDE SEQUENCE [LARGE SCALE GENOMIC DNA]</scope>
    <source>
        <strain evidence="3">DSM 22082</strain>
    </source>
</reference>
<feature type="transmembrane region" description="Helical" evidence="2">
    <location>
        <begin position="124"/>
        <end position="142"/>
    </location>
</feature>
<dbReference type="Pfam" id="PF19609">
    <property type="entry name" value="DUF6114"/>
    <property type="match status" value="1"/>
</dbReference>
<feature type="transmembrane region" description="Helical" evidence="2">
    <location>
        <begin position="91"/>
        <end position="112"/>
    </location>
</feature>
<evidence type="ECO:0000256" key="2">
    <source>
        <dbReference type="SAM" id="Phobius"/>
    </source>
</evidence>
<organism evidence="3 4">
    <name type="scientific">Brevibacterium sandarakinum</name>
    <dbReference type="NCBI Taxonomy" id="629680"/>
    <lineage>
        <taxon>Bacteria</taxon>
        <taxon>Bacillati</taxon>
        <taxon>Actinomycetota</taxon>
        <taxon>Actinomycetes</taxon>
        <taxon>Micrococcales</taxon>
        <taxon>Brevibacteriaceae</taxon>
        <taxon>Brevibacterium</taxon>
    </lineage>
</organism>
<keyword evidence="2" id="KW-0472">Membrane</keyword>
<sequence>MKEAATSDQPTVEQQPVDEQADEQRTRTSLLALSRRSRRGAERETAERETPDTDHSEQENMNHSEQDNDGSDRDSAQQSSGFRTWYLQRPFIGGVLVVLGGIELFFSGQLDLGNMKIQFGIEGLQATVIPIALVLLGLFAIFRPTHHMFYGLIALVLAVYSLIGVNLGGFIIGMLLSSIGAVLVVAWMGPRDPNSRAEKVRAKKAKKEERVRAKEAKKAEKSHAKEPDTIASGAERRRDEESAGEEGDS</sequence>
<evidence type="ECO:0000313" key="3">
    <source>
        <dbReference type="EMBL" id="SDS35376.1"/>
    </source>
</evidence>
<dbReference type="Proteomes" id="UP000199700">
    <property type="component" value="Chromosome"/>
</dbReference>
<feature type="compositionally biased region" description="Basic and acidic residues" evidence="1">
    <location>
        <begin position="39"/>
        <end position="75"/>
    </location>
</feature>
<keyword evidence="2" id="KW-0812">Transmembrane</keyword>
<proteinExistence type="predicted"/>
<dbReference type="AlphaFoldDB" id="A0A1H1RIL0"/>
<feature type="compositionally biased region" description="Polar residues" evidence="1">
    <location>
        <begin position="1"/>
        <end position="14"/>
    </location>
</feature>
<keyword evidence="4" id="KW-1185">Reference proteome</keyword>
<gene>
    <name evidence="3" type="ORF">SAMN04489751_1820</name>
</gene>
<dbReference type="STRING" id="629680.SAMN04489751_1820"/>
<feature type="region of interest" description="Disordered" evidence="1">
    <location>
        <begin position="194"/>
        <end position="249"/>
    </location>
</feature>
<evidence type="ECO:0000313" key="4">
    <source>
        <dbReference type="Proteomes" id="UP000199700"/>
    </source>
</evidence>